<reference evidence="7" key="1">
    <citation type="submission" date="2022-07" db="EMBL/GenBank/DDBJ databases">
        <title>The genome of Lyophyllum shimeji provides insight into the initial evolution of ectomycorrhizal fungal genome.</title>
        <authorList>
            <person name="Kobayashi Y."/>
            <person name="Shibata T."/>
            <person name="Hirakawa H."/>
            <person name="Shigenobu S."/>
            <person name="Nishiyama T."/>
            <person name="Yamada A."/>
            <person name="Hasebe M."/>
            <person name="Kawaguchi M."/>
        </authorList>
    </citation>
    <scope>NUCLEOTIDE SEQUENCE</scope>
    <source>
        <strain evidence="7">AT787</strain>
    </source>
</reference>
<keyword evidence="8" id="KW-1185">Reference proteome</keyword>
<feature type="region of interest" description="Disordered" evidence="5">
    <location>
        <begin position="1"/>
        <end position="20"/>
    </location>
</feature>
<dbReference type="PROSITE" id="PS50865">
    <property type="entry name" value="ZF_MYND_2"/>
    <property type="match status" value="1"/>
</dbReference>
<dbReference type="InterPro" id="IPR002893">
    <property type="entry name" value="Znf_MYND"/>
</dbReference>
<comment type="caution">
    <text evidence="7">The sequence shown here is derived from an EMBL/GenBank/DDBJ whole genome shotgun (WGS) entry which is preliminary data.</text>
</comment>
<evidence type="ECO:0000259" key="6">
    <source>
        <dbReference type="PROSITE" id="PS50865"/>
    </source>
</evidence>
<feature type="compositionally biased region" description="Basic residues" evidence="5">
    <location>
        <begin position="1"/>
        <end position="10"/>
    </location>
</feature>
<dbReference type="AlphaFoldDB" id="A0A9P3PEM9"/>
<evidence type="ECO:0000313" key="7">
    <source>
        <dbReference type="EMBL" id="GLB34081.1"/>
    </source>
</evidence>
<proteinExistence type="predicted"/>
<keyword evidence="1" id="KW-0479">Metal-binding</keyword>
<dbReference type="Pfam" id="PF01753">
    <property type="entry name" value="zf-MYND"/>
    <property type="match status" value="1"/>
</dbReference>
<evidence type="ECO:0000256" key="3">
    <source>
        <dbReference type="ARBA" id="ARBA00022833"/>
    </source>
</evidence>
<dbReference type="Gene3D" id="6.10.140.2220">
    <property type="match status" value="1"/>
</dbReference>
<keyword evidence="3" id="KW-0862">Zinc</keyword>
<sequence length="731" mass="81424">MPSKKGKNKSKNTSGNATANRNPTVIELDKLIATLSTLPAPGPEDHLPTFIQHLVNAVPSHSAPINLADNGDEILLAHVALRGILEIMMWPCNPQYFLELEKSWKMHIWPWMTYLHENAIRILSLASNLDKKGVKDFWGRVYATNLNILFSVAHTVGPLRDLVLGYDAQVLLGQSWAAEIMHNGVPRTSSPGVRLFAPVSEIIDMYDATKSRGLSVGLGGGEYTKAAQVVLKSVGANLRNPRDPGLVYRTFMKELMVFVQMSMANPDFQLALLEQDAIEAVCKAFATLSGMPLHDKSLAPLITRCIGSCVFFLNIHLTATDGVPWCRQAIEHEIIQSILMCCRWPLEEVDLNNIGMILTYRLTPYLLYLSVLVPADNALAEIDDSESYRLFQGILHRSGGRLWKSWNAFRTVVHDRMLLKDDAEITGFIRSCERVDCTTKGKTRTFKRCTGCSIAYYCSKECQSKDWMAHRASCRERQARQKKGLPATELSKKETKFLHYVVSSDLAQIDQPIKINGWKPDTKALTFKIKYITTSPEITIAESRSFTWATPDDPKGRTADEVTAELNAGGADEEDPPPGAAWARLVKRVETSNGGLQLLVISLPRGDEERNILTTVHIPGRVEDGMWHPLGDDEPDPFMGDDYEVSEGALEIDVQYHAWGKLEGSSTLVKLHVVVPFPYPSGLAQSDEKKQLEHARLADDLIAIARARKAIVDENFQRAATQDGGHNHHLD</sequence>
<dbReference type="SUPFAM" id="SSF144232">
    <property type="entry name" value="HIT/MYND zinc finger-like"/>
    <property type="match status" value="1"/>
</dbReference>
<evidence type="ECO:0000256" key="1">
    <source>
        <dbReference type="ARBA" id="ARBA00022723"/>
    </source>
</evidence>
<protein>
    <recommendedName>
        <fullName evidence="6">MYND-type domain-containing protein</fullName>
    </recommendedName>
</protein>
<dbReference type="EMBL" id="BRPK01000001">
    <property type="protein sequence ID" value="GLB34081.1"/>
    <property type="molecule type" value="Genomic_DNA"/>
</dbReference>
<dbReference type="Proteomes" id="UP001063166">
    <property type="component" value="Unassembled WGS sequence"/>
</dbReference>
<dbReference type="GO" id="GO:0008270">
    <property type="term" value="F:zinc ion binding"/>
    <property type="evidence" value="ECO:0007669"/>
    <property type="project" value="UniProtKB-KW"/>
</dbReference>
<accession>A0A9P3PEM9</accession>
<dbReference type="OrthoDB" id="341421at2759"/>
<evidence type="ECO:0000256" key="2">
    <source>
        <dbReference type="ARBA" id="ARBA00022771"/>
    </source>
</evidence>
<evidence type="ECO:0000313" key="8">
    <source>
        <dbReference type="Proteomes" id="UP001063166"/>
    </source>
</evidence>
<feature type="domain" description="MYND-type" evidence="6">
    <location>
        <begin position="437"/>
        <end position="474"/>
    </location>
</feature>
<evidence type="ECO:0000256" key="4">
    <source>
        <dbReference type="PROSITE-ProRule" id="PRU00134"/>
    </source>
</evidence>
<name>A0A9P3PEM9_LYOSH</name>
<evidence type="ECO:0000256" key="5">
    <source>
        <dbReference type="SAM" id="MobiDB-lite"/>
    </source>
</evidence>
<gene>
    <name evidence="7" type="ORF">LshimejAT787_0109650</name>
</gene>
<keyword evidence="2 4" id="KW-0863">Zinc-finger</keyword>
<organism evidence="7 8">
    <name type="scientific">Lyophyllum shimeji</name>
    <name type="common">Hon-shimeji</name>
    <name type="synonym">Tricholoma shimeji</name>
    <dbReference type="NCBI Taxonomy" id="47721"/>
    <lineage>
        <taxon>Eukaryota</taxon>
        <taxon>Fungi</taxon>
        <taxon>Dikarya</taxon>
        <taxon>Basidiomycota</taxon>
        <taxon>Agaricomycotina</taxon>
        <taxon>Agaricomycetes</taxon>
        <taxon>Agaricomycetidae</taxon>
        <taxon>Agaricales</taxon>
        <taxon>Tricholomatineae</taxon>
        <taxon>Lyophyllaceae</taxon>
        <taxon>Lyophyllum</taxon>
    </lineage>
</organism>